<keyword evidence="5" id="KW-0170">Cobalt</keyword>
<organism evidence="12">
    <name type="scientific">Gongylonema pulchrum</name>
    <dbReference type="NCBI Taxonomy" id="637853"/>
    <lineage>
        <taxon>Eukaryota</taxon>
        <taxon>Metazoa</taxon>
        <taxon>Ecdysozoa</taxon>
        <taxon>Nematoda</taxon>
        <taxon>Chromadorea</taxon>
        <taxon>Rhabditida</taxon>
        <taxon>Spirurina</taxon>
        <taxon>Spiruromorpha</taxon>
        <taxon>Spiruroidea</taxon>
        <taxon>Gongylonematidae</taxon>
        <taxon>Gongylonema</taxon>
    </lineage>
</organism>
<feature type="domain" description="B12-binding" evidence="8">
    <location>
        <begin position="154"/>
        <end position="289"/>
    </location>
</feature>
<dbReference type="Gene3D" id="3.40.50.280">
    <property type="entry name" value="Cobalamin-binding domain"/>
    <property type="match status" value="1"/>
</dbReference>
<evidence type="ECO:0000256" key="3">
    <source>
        <dbReference type="ARBA" id="ARBA00022723"/>
    </source>
</evidence>
<gene>
    <name evidence="10" type="ORF">GPUH_LOCUS18343</name>
</gene>
<dbReference type="InterPro" id="IPR036724">
    <property type="entry name" value="Cobalamin-bd_sf"/>
</dbReference>
<reference evidence="10 11" key="2">
    <citation type="submission" date="2018-11" db="EMBL/GenBank/DDBJ databases">
        <authorList>
            <consortium name="Pathogen Informatics"/>
        </authorList>
    </citation>
    <scope>NUCLEOTIDE SEQUENCE [LARGE SCALE GENOMIC DNA]</scope>
</reference>
<dbReference type="PANTHER" id="PTHR45833">
    <property type="entry name" value="METHIONINE SYNTHASE"/>
    <property type="match status" value="1"/>
</dbReference>
<dbReference type="InterPro" id="IPR037010">
    <property type="entry name" value="VitB12-dep_Met_synth_activ_sf"/>
</dbReference>
<dbReference type="Pfam" id="PF02310">
    <property type="entry name" value="B12-binding"/>
    <property type="match status" value="1"/>
</dbReference>
<comment type="similarity">
    <text evidence="1">Belongs to the vitamin-B12 dependent methionine synthase family.</text>
</comment>
<dbReference type="SUPFAM" id="SSF52242">
    <property type="entry name" value="Cobalamin (vitamin B12)-binding domain"/>
    <property type="match status" value="1"/>
</dbReference>
<dbReference type="PROSITE" id="PS50974">
    <property type="entry name" value="ADOMET_ACTIVATION"/>
    <property type="match status" value="1"/>
</dbReference>
<dbReference type="AlphaFoldDB" id="A0A183EBK2"/>
<evidence type="ECO:0000259" key="8">
    <source>
        <dbReference type="PROSITE" id="PS51332"/>
    </source>
</evidence>
<dbReference type="SUPFAM" id="SSF47644">
    <property type="entry name" value="Methionine synthase domain"/>
    <property type="match status" value="1"/>
</dbReference>
<dbReference type="Proteomes" id="UP000271098">
    <property type="component" value="Unassembled WGS sequence"/>
</dbReference>
<dbReference type="WBParaSite" id="GPUH_0001836801-mRNA-1">
    <property type="protein sequence ID" value="GPUH_0001836801-mRNA-1"/>
    <property type="gene ID" value="GPUH_0001836801"/>
</dbReference>
<dbReference type="FunFam" id="1.10.1240.10:FF:000001">
    <property type="entry name" value="Methionine synthase"/>
    <property type="match status" value="1"/>
</dbReference>
<evidence type="ECO:0000313" key="12">
    <source>
        <dbReference type="WBParaSite" id="GPUH_0001836801-mRNA-1"/>
    </source>
</evidence>
<dbReference type="InterPro" id="IPR033706">
    <property type="entry name" value="Met_synthase_B12-bd"/>
</dbReference>
<feature type="domain" description="AdoMet activation" evidence="7">
    <location>
        <begin position="305"/>
        <end position="498"/>
    </location>
</feature>
<dbReference type="GO" id="GO:0005829">
    <property type="term" value="C:cytosol"/>
    <property type="evidence" value="ECO:0007669"/>
    <property type="project" value="TreeGrafter"/>
</dbReference>
<dbReference type="GO" id="GO:0050667">
    <property type="term" value="P:homocysteine metabolic process"/>
    <property type="evidence" value="ECO:0007669"/>
    <property type="project" value="TreeGrafter"/>
</dbReference>
<dbReference type="PROSITE" id="PS51332">
    <property type="entry name" value="B12_BINDING"/>
    <property type="match status" value="1"/>
</dbReference>
<evidence type="ECO:0000256" key="2">
    <source>
        <dbReference type="ARBA" id="ARBA00022691"/>
    </source>
</evidence>
<evidence type="ECO:0000256" key="1">
    <source>
        <dbReference type="ARBA" id="ARBA00010398"/>
    </source>
</evidence>
<evidence type="ECO:0000259" key="7">
    <source>
        <dbReference type="PROSITE" id="PS50974"/>
    </source>
</evidence>
<sequence length="498" mass="55839">MDEHFENPKKFFQDLLWNKDPEATEKLLKLAQSLKKDSSGDTAEVEEWRESSVEKRLEYAIVKGIDTYVVEDTEEARLDTAKYPRPLNVIEQPLMAGMSVVGDLFGSGKMFLPQVIKSARVMKRAVSHLIPFMEAERIKNMQENKGNADENPYQGTVVMATVKGDVHDIGKNIVAVVLGCNNYRVIDLGVMTPCEKIIKTAIEEKADFIGCSGLITPSLDEMVHVAREMDRAGLRIPLLIGGATTSKTHTAVKIAPRYSGPVVHCLDASKSVVVCSSLTDPKTRDEFLTDIAEDYEIVREEHYESLRERSFVPINLARERKLQLDFTNFKPVMPTFLGTRSFPDFDLNLLLPFIDWKPFFDVWQLRGKYPNRAFPKIFNDADDAQERLRRLIDEKELSGAAVIAFYQCCAIGDDILIFFPTDGSHQATLFGLRQQCDKEADQPCYCLSDFIVPAGSTKPAPTDYVGAFACTAGIGARELCAKLEKECLDDYSSIMVSI</sequence>
<name>A0A183EBK2_9BILA</name>
<dbReference type="GO" id="GO:0046872">
    <property type="term" value="F:metal ion binding"/>
    <property type="evidence" value="ECO:0007669"/>
    <property type="project" value="UniProtKB-KW"/>
</dbReference>
<dbReference type="InterPro" id="IPR036594">
    <property type="entry name" value="Meth_synthase_dom"/>
</dbReference>
<keyword evidence="11" id="KW-1185">Reference proteome</keyword>
<evidence type="ECO:0000313" key="11">
    <source>
        <dbReference type="Proteomes" id="UP000271098"/>
    </source>
</evidence>
<dbReference type="Pfam" id="PF02607">
    <property type="entry name" value="B12-binding_2"/>
    <property type="match status" value="1"/>
</dbReference>
<dbReference type="GO" id="GO:0032259">
    <property type="term" value="P:methylation"/>
    <property type="evidence" value="ECO:0007669"/>
    <property type="project" value="UniProtKB-KW"/>
</dbReference>
<dbReference type="SUPFAM" id="SSF56507">
    <property type="entry name" value="Methionine synthase activation domain-like"/>
    <property type="match status" value="1"/>
</dbReference>
<evidence type="ECO:0000313" key="10">
    <source>
        <dbReference type="EMBL" id="VDN31543.1"/>
    </source>
</evidence>
<dbReference type="InterPro" id="IPR004223">
    <property type="entry name" value="VitB12-dep_Met_synth_activ_dom"/>
</dbReference>
<dbReference type="FunFam" id="3.40.50.280:FF:000001">
    <property type="entry name" value="Methionine synthase"/>
    <property type="match status" value="1"/>
</dbReference>
<dbReference type="SMART" id="SM01018">
    <property type="entry name" value="B12-binding_2"/>
    <property type="match status" value="1"/>
</dbReference>
<feature type="domain" description="B12-binding N-terminal" evidence="9">
    <location>
        <begin position="44"/>
        <end position="141"/>
    </location>
</feature>
<keyword evidence="4" id="KW-0677">Repeat</keyword>
<evidence type="ECO:0000259" key="9">
    <source>
        <dbReference type="PROSITE" id="PS51337"/>
    </source>
</evidence>
<dbReference type="InterPro" id="IPR003759">
    <property type="entry name" value="Cbl-bd_cap"/>
</dbReference>
<dbReference type="PROSITE" id="PS51337">
    <property type="entry name" value="B12_BINDING_NTER"/>
    <property type="match status" value="1"/>
</dbReference>
<evidence type="ECO:0000256" key="4">
    <source>
        <dbReference type="ARBA" id="ARBA00022737"/>
    </source>
</evidence>
<keyword evidence="6" id="KW-0808">Transferase</keyword>
<keyword evidence="6" id="KW-0489">Methyltransferase</keyword>
<dbReference type="Pfam" id="PF02965">
    <property type="entry name" value="Met_synt_B12"/>
    <property type="match status" value="1"/>
</dbReference>
<dbReference type="GO" id="GO:0031419">
    <property type="term" value="F:cobalamin binding"/>
    <property type="evidence" value="ECO:0007669"/>
    <property type="project" value="InterPro"/>
</dbReference>
<protein>
    <submittedName>
        <fullName evidence="12">Methionine synthase</fullName>
    </submittedName>
</protein>
<dbReference type="Gene3D" id="1.10.1240.10">
    <property type="entry name" value="Methionine synthase domain"/>
    <property type="match status" value="1"/>
</dbReference>
<accession>A0A183EBK2</accession>
<keyword evidence="2" id="KW-0949">S-adenosyl-L-methionine</keyword>
<dbReference type="CDD" id="cd02069">
    <property type="entry name" value="methionine_synthase_B12_BD"/>
    <property type="match status" value="1"/>
</dbReference>
<keyword evidence="3" id="KW-0479">Metal-binding</keyword>
<dbReference type="PANTHER" id="PTHR45833:SF1">
    <property type="entry name" value="METHIONINE SYNTHASE"/>
    <property type="match status" value="1"/>
</dbReference>
<dbReference type="InterPro" id="IPR050554">
    <property type="entry name" value="Met_Synthase/Corrinoid"/>
</dbReference>
<dbReference type="GO" id="GO:0046653">
    <property type="term" value="P:tetrahydrofolate metabolic process"/>
    <property type="evidence" value="ECO:0007669"/>
    <property type="project" value="TreeGrafter"/>
</dbReference>
<dbReference type="Gene3D" id="3.10.196.10">
    <property type="entry name" value="Vitamin B12-dependent methionine synthase, activation domain"/>
    <property type="match status" value="1"/>
</dbReference>
<dbReference type="GO" id="GO:0008705">
    <property type="term" value="F:methionine synthase activity"/>
    <property type="evidence" value="ECO:0007669"/>
    <property type="project" value="InterPro"/>
</dbReference>
<dbReference type="InterPro" id="IPR006158">
    <property type="entry name" value="Cobalamin-bd"/>
</dbReference>
<dbReference type="EMBL" id="UYRT01086594">
    <property type="protein sequence ID" value="VDN31543.1"/>
    <property type="molecule type" value="Genomic_DNA"/>
</dbReference>
<evidence type="ECO:0000256" key="6">
    <source>
        <dbReference type="PROSITE-ProRule" id="PRU00346"/>
    </source>
</evidence>
<dbReference type="OrthoDB" id="261426at2759"/>
<reference evidence="12" key="1">
    <citation type="submission" date="2016-06" db="UniProtKB">
        <authorList>
            <consortium name="WormBaseParasite"/>
        </authorList>
    </citation>
    <scope>IDENTIFICATION</scope>
</reference>
<proteinExistence type="inferred from homology"/>
<evidence type="ECO:0000256" key="5">
    <source>
        <dbReference type="ARBA" id="ARBA00023285"/>
    </source>
</evidence>